<proteinExistence type="predicted"/>
<dbReference type="Proteomes" id="UP000184512">
    <property type="component" value="Unassembled WGS sequence"/>
</dbReference>
<name>A0A1M6FPZ0_9ACTN</name>
<dbReference type="AlphaFoldDB" id="A0A1M6FPZ0"/>
<sequence length="63" mass="6928">MEVDEGYAGLRVRVVVVDLVLMLAQFFEVNDAGARLRPVSAPIPCRDAAETGLRRILANRGFL</sequence>
<evidence type="ECO:0000313" key="1">
    <source>
        <dbReference type="EMBL" id="SHI99733.1"/>
    </source>
</evidence>
<protein>
    <submittedName>
        <fullName evidence="1">Uncharacterized protein</fullName>
    </submittedName>
</protein>
<keyword evidence="2" id="KW-1185">Reference proteome</keyword>
<dbReference type="RefSeq" id="WP_073186914.1">
    <property type="nucleotide sequence ID" value="NZ_FQZG01000022.1"/>
</dbReference>
<gene>
    <name evidence="1" type="ORF">SAMN02745244_01504</name>
</gene>
<accession>A0A1M6FPZ0</accession>
<evidence type="ECO:0000313" key="2">
    <source>
        <dbReference type="Proteomes" id="UP000184512"/>
    </source>
</evidence>
<organism evidence="1 2">
    <name type="scientific">Tessaracoccus bendigoensis DSM 12906</name>
    <dbReference type="NCBI Taxonomy" id="1123357"/>
    <lineage>
        <taxon>Bacteria</taxon>
        <taxon>Bacillati</taxon>
        <taxon>Actinomycetota</taxon>
        <taxon>Actinomycetes</taxon>
        <taxon>Propionibacteriales</taxon>
        <taxon>Propionibacteriaceae</taxon>
        <taxon>Tessaracoccus</taxon>
    </lineage>
</organism>
<dbReference type="EMBL" id="FQZG01000022">
    <property type="protein sequence ID" value="SHI99733.1"/>
    <property type="molecule type" value="Genomic_DNA"/>
</dbReference>
<reference evidence="1 2" key="1">
    <citation type="submission" date="2016-11" db="EMBL/GenBank/DDBJ databases">
        <authorList>
            <person name="Jaros S."/>
            <person name="Januszkiewicz K."/>
            <person name="Wedrychowicz H."/>
        </authorList>
    </citation>
    <scope>NUCLEOTIDE SEQUENCE [LARGE SCALE GENOMIC DNA]</scope>
    <source>
        <strain evidence="1 2">DSM 12906</strain>
    </source>
</reference>